<proteinExistence type="predicted"/>
<reference evidence="1" key="1">
    <citation type="journal article" date="2015" name="Nature">
        <title>Complex archaea that bridge the gap between prokaryotes and eukaryotes.</title>
        <authorList>
            <person name="Spang A."/>
            <person name="Saw J.H."/>
            <person name="Jorgensen S.L."/>
            <person name="Zaremba-Niedzwiedzka K."/>
            <person name="Martijn J."/>
            <person name="Lind A.E."/>
            <person name="van Eijk R."/>
            <person name="Schleper C."/>
            <person name="Guy L."/>
            <person name="Ettema T.J."/>
        </authorList>
    </citation>
    <scope>NUCLEOTIDE SEQUENCE</scope>
</reference>
<sequence>MRNLDSLLVEYCEHLVNTYRSGYSGQNIIHKILKDPGISTLGSKHRVLWWPKNKRIAKMSRAFHYVIPMARVCLVVEYGRALKEDGWILTKKEFCADVGSSCALFDSYVKVAKKQLRYILKTYKKRPKLLYINPACVNIQHYLAGVPRLRFTGFFPVLTDR</sequence>
<gene>
    <name evidence="1" type="ORF">LCGC14_1687670</name>
</gene>
<organism evidence="1">
    <name type="scientific">marine sediment metagenome</name>
    <dbReference type="NCBI Taxonomy" id="412755"/>
    <lineage>
        <taxon>unclassified sequences</taxon>
        <taxon>metagenomes</taxon>
        <taxon>ecological metagenomes</taxon>
    </lineage>
</organism>
<dbReference type="AlphaFoldDB" id="A0A0F9I998"/>
<accession>A0A0F9I998</accession>
<dbReference type="EMBL" id="LAZR01014713">
    <property type="protein sequence ID" value="KKM16259.1"/>
    <property type="molecule type" value="Genomic_DNA"/>
</dbReference>
<comment type="caution">
    <text evidence="1">The sequence shown here is derived from an EMBL/GenBank/DDBJ whole genome shotgun (WGS) entry which is preliminary data.</text>
</comment>
<protein>
    <submittedName>
        <fullName evidence="1">Uncharacterized protein</fullName>
    </submittedName>
</protein>
<name>A0A0F9I998_9ZZZZ</name>
<evidence type="ECO:0000313" key="1">
    <source>
        <dbReference type="EMBL" id="KKM16259.1"/>
    </source>
</evidence>